<protein>
    <recommendedName>
        <fullName evidence="2">cysteine-S-conjugate beta-lyase</fullName>
        <ecNumber evidence="2">4.4.1.13</ecNumber>
    </recommendedName>
</protein>
<dbReference type="SUPFAM" id="SSF53383">
    <property type="entry name" value="PLP-dependent transferases"/>
    <property type="match status" value="1"/>
</dbReference>
<comment type="similarity">
    <text evidence="5">Belongs to the class-II pyridoxal-phosphate-dependent aminotransferase family. MalY/PatB cystathionine beta-lyase subfamily.</text>
</comment>
<dbReference type="CDD" id="cd00609">
    <property type="entry name" value="AAT_like"/>
    <property type="match status" value="1"/>
</dbReference>
<evidence type="ECO:0000256" key="1">
    <source>
        <dbReference type="ARBA" id="ARBA00001933"/>
    </source>
</evidence>
<gene>
    <name evidence="7" type="ORF">C2869_02365</name>
</gene>
<accession>A0A2S0VMB0</accession>
<keyword evidence="8" id="KW-1185">Reference proteome</keyword>
<keyword evidence="3" id="KW-0663">Pyridoxal phosphate</keyword>
<reference evidence="7 8" key="1">
    <citation type="submission" date="2018-01" db="EMBL/GenBank/DDBJ databases">
        <title>Genome sequence of a Cantenovulum-like bacteria.</title>
        <authorList>
            <person name="Tan W.R."/>
            <person name="Lau N.-S."/>
            <person name="Go F."/>
            <person name="Amirul A.-A.A."/>
        </authorList>
    </citation>
    <scope>NUCLEOTIDE SEQUENCE [LARGE SCALE GENOMIC DNA]</scope>
    <source>
        <strain evidence="7 8">CCB-QB4</strain>
    </source>
</reference>
<evidence type="ECO:0000256" key="4">
    <source>
        <dbReference type="ARBA" id="ARBA00023239"/>
    </source>
</evidence>
<dbReference type="InterPro" id="IPR027619">
    <property type="entry name" value="C-S_lyase_PatB-like"/>
</dbReference>
<evidence type="ECO:0000256" key="3">
    <source>
        <dbReference type="ARBA" id="ARBA00022898"/>
    </source>
</evidence>
<proteinExistence type="inferred from homology"/>
<dbReference type="PANTHER" id="PTHR43525">
    <property type="entry name" value="PROTEIN MALY"/>
    <property type="match status" value="1"/>
</dbReference>
<dbReference type="GO" id="GO:0047804">
    <property type="term" value="F:cysteine-S-conjugate beta-lyase activity"/>
    <property type="evidence" value="ECO:0007669"/>
    <property type="project" value="UniProtKB-EC"/>
</dbReference>
<sequence>MSFDFDRVIDRKPTHSFKWNKYQGTDILPMWVADTEFSPPQEVLDAICERTQHGPLGYTLPYDSLNQVTVDWIAKQHDWQIKPEWLVWNPGVVPAFNVAAKAFCQAGDKILVQTPNYPPMLKAPELNQCELVKVPSILLEGRYELDLAALDNLAADPKTKLFLFCNPMNPCGSVLTQAELQAIADICAKHNVIICSDEIHCDLVLNKDAQHIPMPTIKGAEDNSFSLMAASKTFNIAGLGVSFSVIPNVKLRNAFRNAAMGIVPWAQILGLVATEAAFEKGHAWHEALLDYLRGNQDYLYKEINAIKGLKMVKSDATFLAWIDCSELGIDNVQKFWEDAGVGPSPGRDFGEPLFARINFGCPRSQLEQAVTRIKNAVTKLLQLPE</sequence>
<feature type="domain" description="Aminotransferase class I/classII large" evidence="6">
    <location>
        <begin position="37"/>
        <end position="373"/>
    </location>
</feature>
<dbReference type="InterPro" id="IPR004839">
    <property type="entry name" value="Aminotransferase_I/II_large"/>
</dbReference>
<dbReference type="InterPro" id="IPR051798">
    <property type="entry name" value="Class-II_PLP-Dep_Aminotrans"/>
</dbReference>
<evidence type="ECO:0000259" key="6">
    <source>
        <dbReference type="Pfam" id="PF00155"/>
    </source>
</evidence>
<dbReference type="InterPro" id="IPR015422">
    <property type="entry name" value="PyrdxlP-dep_Trfase_small"/>
</dbReference>
<dbReference type="GO" id="GO:0030170">
    <property type="term" value="F:pyridoxal phosphate binding"/>
    <property type="evidence" value="ECO:0007669"/>
    <property type="project" value="InterPro"/>
</dbReference>
<evidence type="ECO:0000256" key="2">
    <source>
        <dbReference type="ARBA" id="ARBA00012224"/>
    </source>
</evidence>
<evidence type="ECO:0000313" key="8">
    <source>
        <dbReference type="Proteomes" id="UP000244441"/>
    </source>
</evidence>
<dbReference type="EC" id="4.4.1.13" evidence="2"/>
<dbReference type="InterPro" id="IPR015424">
    <property type="entry name" value="PyrdxlP-dep_Trfase"/>
</dbReference>
<dbReference type="AlphaFoldDB" id="A0A2S0VMB0"/>
<dbReference type="Pfam" id="PF00155">
    <property type="entry name" value="Aminotran_1_2"/>
    <property type="match status" value="1"/>
</dbReference>
<dbReference type="GO" id="GO:0008483">
    <property type="term" value="F:transaminase activity"/>
    <property type="evidence" value="ECO:0007669"/>
    <property type="project" value="UniProtKB-KW"/>
</dbReference>
<dbReference type="Gene3D" id="3.40.640.10">
    <property type="entry name" value="Type I PLP-dependent aspartate aminotransferase-like (Major domain)"/>
    <property type="match status" value="1"/>
</dbReference>
<comment type="cofactor">
    <cofactor evidence="1">
        <name>pyridoxal 5'-phosphate</name>
        <dbReference type="ChEBI" id="CHEBI:597326"/>
    </cofactor>
</comment>
<dbReference type="OrthoDB" id="3224382at2"/>
<dbReference type="PANTHER" id="PTHR43525:SF1">
    <property type="entry name" value="PROTEIN MALY"/>
    <property type="match status" value="1"/>
</dbReference>
<dbReference type="InterPro" id="IPR015421">
    <property type="entry name" value="PyrdxlP-dep_Trfase_major"/>
</dbReference>
<dbReference type="NCBIfam" id="TIGR04350">
    <property type="entry name" value="C_S_lyase_PatB"/>
    <property type="match status" value="1"/>
</dbReference>
<evidence type="ECO:0000313" key="7">
    <source>
        <dbReference type="EMBL" id="AWB65354.1"/>
    </source>
</evidence>
<keyword evidence="7" id="KW-0808">Transferase</keyword>
<keyword evidence="4" id="KW-0456">Lyase</keyword>
<dbReference type="Proteomes" id="UP000244441">
    <property type="component" value="Chromosome"/>
</dbReference>
<name>A0A2S0VMB0_9ALTE</name>
<dbReference type="RefSeq" id="WP_108601431.1">
    <property type="nucleotide sequence ID" value="NZ_CP026604.1"/>
</dbReference>
<dbReference type="Gene3D" id="3.90.1150.10">
    <property type="entry name" value="Aspartate Aminotransferase, domain 1"/>
    <property type="match status" value="1"/>
</dbReference>
<dbReference type="KEGG" id="cate:C2869_02365"/>
<organism evidence="7 8">
    <name type="scientific">Saccharobesus litoralis</name>
    <dbReference type="NCBI Taxonomy" id="2172099"/>
    <lineage>
        <taxon>Bacteria</taxon>
        <taxon>Pseudomonadati</taxon>
        <taxon>Pseudomonadota</taxon>
        <taxon>Gammaproteobacteria</taxon>
        <taxon>Alteromonadales</taxon>
        <taxon>Alteromonadaceae</taxon>
        <taxon>Saccharobesus</taxon>
    </lineage>
</organism>
<dbReference type="EMBL" id="CP026604">
    <property type="protein sequence ID" value="AWB65354.1"/>
    <property type="molecule type" value="Genomic_DNA"/>
</dbReference>
<keyword evidence="7" id="KW-0032">Aminotransferase</keyword>
<evidence type="ECO:0000256" key="5">
    <source>
        <dbReference type="ARBA" id="ARBA00037974"/>
    </source>
</evidence>